<dbReference type="EMBL" id="LSNE01000005">
    <property type="protein sequence ID" value="KXI29333.1"/>
    <property type="molecule type" value="Genomic_DNA"/>
</dbReference>
<keyword evidence="5" id="KW-0288">FMN</keyword>
<evidence type="ECO:0000256" key="2">
    <source>
        <dbReference type="ARBA" id="ARBA00001966"/>
    </source>
</evidence>
<dbReference type="PRINTS" id="PR00469">
    <property type="entry name" value="PNDRDTASEII"/>
</dbReference>
<sequence>MPYPNLLSPLNLGFTTLSNRVIMGSMHTNLEEQQNGFERLAAFYAERAAGGVGLIITGGVSPNTSGILAPNRVILSDHKHVTAHQLITQAVHQFSTKICMQILHAGRYGYHSKIVAPSAIQAPITPFLPHALNAEEIEQQLEDFVNCAYLAKQAGYDGVEIMGSEGYLINQFICLHTNQRSDQWGGSFANRMRFPLEVIKRIRQRLGHNFILIFRLSILDLVNQGSNFDEVITLALALQKEGVDIINSGIGWHETRVPTIAGVVPRAAFSSITARVKKHLSIPIVACNRINTPEIAEAILVNNEADMVSMARPFLADSHFVNKAKADSADTINTCIACNQACLDHIFVNKVASCLVNPRAGFETLLKFEAVSQAKKLAVVGAGPAGAMFAIYAAQRGHSVTLYEKSNRVGGQLNLAAKVPGKEEFKEFLRYINTTLQQSTVELKLLCEPSINDLAHYDEVILASGTIARELTIPGANHPKVIAYQDLIEGGPKVGDKVAIIGTGGIAFDVAAKLIATHTEAWSISQQRDYFAARWGIDYANTSSGGLCESTDNTLSDKQITMLQRKIRKPGAGLGQTTVWIHRGELKRQGVKTISRADYVAISDEGLTFSLRGEEKTLDVDAIVVCAGQLSHITYELTDFKQPVHVIGGAKKVLKLDAKNAIEEAAWLAAKI</sequence>
<evidence type="ECO:0000313" key="12">
    <source>
        <dbReference type="EMBL" id="KXI29333.1"/>
    </source>
</evidence>
<reference evidence="13" key="1">
    <citation type="submission" date="2016-02" db="EMBL/GenBank/DDBJ databases">
        <authorList>
            <person name="Schultz-Johansen M."/>
            <person name="Glaring M.A."/>
            <person name="Bech P.K."/>
            <person name="Stougaard P."/>
        </authorList>
    </citation>
    <scope>NUCLEOTIDE SEQUENCE [LARGE SCALE GENOMIC DNA]</scope>
    <source>
        <strain evidence="13">S66</strain>
    </source>
</reference>
<evidence type="ECO:0000256" key="3">
    <source>
        <dbReference type="ARBA" id="ARBA00011048"/>
    </source>
</evidence>
<evidence type="ECO:0000256" key="1">
    <source>
        <dbReference type="ARBA" id="ARBA00001917"/>
    </source>
</evidence>
<dbReference type="RefSeq" id="WP_068376600.1">
    <property type="nucleotide sequence ID" value="NZ_LSNE01000005.1"/>
</dbReference>
<dbReference type="SUPFAM" id="SSF51905">
    <property type="entry name" value="FAD/NAD(P)-binding domain"/>
    <property type="match status" value="1"/>
</dbReference>
<proteinExistence type="inferred from homology"/>
<feature type="domain" description="FAD/NAD(P)-binding" evidence="11">
    <location>
        <begin position="376"/>
        <end position="629"/>
    </location>
</feature>
<keyword evidence="6" id="KW-0479">Metal-binding</keyword>
<keyword evidence="7" id="KW-0560">Oxidoreductase</keyword>
<evidence type="ECO:0000259" key="10">
    <source>
        <dbReference type="Pfam" id="PF00724"/>
    </source>
</evidence>
<keyword evidence="4" id="KW-0285">Flavoprotein</keyword>
<dbReference type="Pfam" id="PF07992">
    <property type="entry name" value="Pyr_redox_2"/>
    <property type="match status" value="1"/>
</dbReference>
<dbReference type="GO" id="GO:0051536">
    <property type="term" value="F:iron-sulfur cluster binding"/>
    <property type="evidence" value="ECO:0007669"/>
    <property type="project" value="UniProtKB-KW"/>
</dbReference>
<comment type="similarity">
    <text evidence="3">In the N-terminal section; belongs to the NADH:flavin oxidoreductase/NADH oxidase family.</text>
</comment>
<dbReference type="InterPro" id="IPR051793">
    <property type="entry name" value="NADH:flavin_oxidoreductase"/>
</dbReference>
<protein>
    <submittedName>
        <fullName evidence="12">NADPH-dependent 2,4-dienoyl-CoA reductase</fullName>
    </submittedName>
</protein>
<comment type="cofactor">
    <cofactor evidence="2">
        <name>[4Fe-4S] cluster</name>
        <dbReference type="ChEBI" id="CHEBI:49883"/>
    </cofactor>
</comment>
<dbReference type="SUPFAM" id="SSF51971">
    <property type="entry name" value="Nucleotide-binding domain"/>
    <property type="match status" value="1"/>
</dbReference>
<organism evidence="12 13">
    <name type="scientific">Paraglaciecola hydrolytica</name>
    <dbReference type="NCBI Taxonomy" id="1799789"/>
    <lineage>
        <taxon>Bacteria</taxon>
        <taxon>Pseudomonadati</taxon>
        <taxon>Pseudomonadota</taxon>
        <taxon>Gammaproteobacteria</taxon>
        <taxon>Alteromonadales</taxon>
        <taxon>Alteromonadaceae</taxon>
        <taxon>Paraglaciecola</taxon>
    </lineage>
</organism>
<comment type="caution">
    <text evidence="12">The sequence shown here is derived from an EMBL/GenBank/DDBJ whole genome shotgun (WGS) entry which is preliminary data.</text>
</comment>
<keyword evidence="9" id="KW-0411">Iron-sulfur</keyword>
<feature type="domain" description="NADH:flavin oxidoreductase/NADH oxidase N-terminal" evidence="10">
    <location>
        <begin position="6"/>
        <end position="327"/>
    </location>
</feature>
<dbReference type="Gene3D" id="3.20.20.70">
    <property type="entry name" value="Aldolase class I"/>
    <property type="match status" value="1"/>
</dbReference>
<comment type="cofactor">
    <cofactor evidence="1">
        <name>FMN</name>
        <dbReference type="ChEBI" id="CHEBI:58210"/>
    </cofactor>
</comment>
<evidence type="ECO:0000256" key="8">
    <source>
        <dbReference type="ARBA" id="ARBA00023004"/>
    </source>
</evidence>
<dbReference type="OrthoDB" id="8523426at2"/>
<dbReference type="GO" id="GO:0016491">
    <property type="term" value="F:oxidoreductase activity"/>
    <property type="evidence" value="ECO:0007669"/>
    <property type="project" value="UniProtKB-KW"/>
</dbReference>
<dbReference type="Proteomes" id="UP000070299">
    <property type="component" value="Unassembled WGS sequence"/>
</dbReference>
<gene>
    <name evidence="12" type="ORF">AX660_14420</name>
</gene>
<dbReference type="PANTHER" id="PTHR42917:SF2">
    <property type="entry name" value="2,4-DIENOYL-COA REDUCTASE [(2E)-ENOYL-COA-PRODUCING]"/>
    <property type="match status" value="1"/>
</dbReference>
<evidence type="ECO:0000256" key="7">
    <source>
        <dbReference type="ARBA" id="ARBA00023002"/>
    </source>
</evidence>
<dbReference type="Gene3D" id="3.50.50.60">
    <property type="entry name" value="FAD/NAD(P)-binding domain"/>
    <property type="match status" value="1"/>
</dbReference>
<dbReference type="PRINTS" id="PR00368">
    <property type="entry name" value="FADPNR"/>
</dbReference>
<dbReference type="STRING" id="1799789.AX660_14420"/>
<dbReference type="InterPro" id="IPR036188">
    <property type="entry name" value="FAD/NAD-bd_sf"/>
</dbReference>
<name>A0A136A299_9ALTE</name>
<evidence type="ECO:0000256" key="6">
    <source>
        <dbReference type="ARBA" id="ARBA00022723"/>
    </source>
</evidence>
<dbReference type="PANTHER" id="PTHR42917">
    <property type="entry name" value="2,4-DIENOYL-COA REDUCTASE"/>
    <property type="match status" value="1"/>
</dbReference>
<dbReference type="InterPro" id="IPR001155">
    <property type="entry name" value="OxRdtase_FMN_N"/>
</dbReference>
<dbReference type="InterPro" id="IPR013785">
    <property type="entry name" value="Aldolase_TIM"/>
</dbReference>
<dbReference type="AlphaFoldDB" id="A0A136A299"/>
<dbReference type="Pfam" id="PF00724">
    <property type="entry name" value="Oxidored_FMN"/>
    <property type="match status" value="1"/>
</dbReference>
<accession>A0A136A299</accession>
<keyword evidence="13" id="KW-1185">Reference proteome</keyword>
<evidence type="ECO:0000259" key="11">
    <source>
        <dbReference type="Pfam" id="PF07992"/>
    </source>
</evidence>
<dbReference type="GO" id="GO:0010181">
    <property type="term" value="F:FMN binding"/>
    <property type="evidence" value="ECO:0007669"/>
    <property type="project" value="InterPro"/>
</dbReference>
<evidence type="ECO:0000313" key="13">
    <source>
        <dbReference type="Proteomes" id="UP000070299"/>
    </source>
</evidence>
<dbReference type="GO" id="GO:0046872">
    <property type="term" value="F:metal ion binding"/>
    <property type="evidence" value="ECO:0007669"/>
    <property type="project" value="UniProtKB-KW"/>
</dbReference>
<dbReference type="CDD" id="cd02930">
    <property type="entry name" value="DCR_FMN"/>
    <property type="match status" value="1"/>
</dbReference>
<dbReference type="InterPro" id="IPR023753">
    <property type="entry name" value="FAD/NAD-binding_dom"/>
</dbReference>
<evidence type="ECO:0000256" key="5">
    <source>
        <dbReference type="ARBA" id="ARBA00022643"/>
    </source>
</evidence>
<evidence type="ECO:0000256" key="4">
    <source>
        <dbReference type="ARBA" id="ARBA00022630"/>
    </source>
</evidence>
<dbReference type="SUPFAM" id="SSF51395">
    <property type="entry name" value="FMN-linked oxidoreductases"/>
    <property type="match status" value="1"/>
</dbReference>
<keyword evidence="8" id="KW-0408">Iron</keyword>
<dbReference type="Gene3D" id="3.40.50.720">
    <property type="entry name" value="NAD(P)-binding Rossmann-like Domain"/>
    <property type="match status" value="1"/>
</dbReference>
<evidence type="ECO:0000256" key="9">
    <source>
        <dbReference type="ARBA" id="ARBA00023014"/>
    </source>
</evidence>